<dbReference type="AlphaFoldDB" id="A0A318K8U9"/>
<dbReference type="EMBL" id="QJKC01000001">
    <property type="protein sequence ID" value="PXX51098.1"/>
    <property type="molecule type" value="Genomic_DNA"/>
</dbReference>
<protein>
    <submittedName>
        <fullName evidence="1">Uncharacterized protein</fullName>
    </submittedName>
</protein>
<comment type="caution">
    <text evidence="1">The sequence shown here is derived from an EMBL/GenBank/DDBJ whole genome shotgun (WGS) entry which is preliminary data.</text>
</comment>
<accession>A0A318K8U9</accession>
<gene>
    <name evidence="1" type="ORF">DFR38_101159</name>
</gene>
<evidence type="ECO:0000313" key="2">
    <source>
        <dbReference type="Proteomes" id="UP000248395"/>
    </source>
</evidence>
<reference evidence="1 2" key="1">
    <citation type="submission" date="2018-05" db="EMBL/GenBank/DDBJ databases">
        <title>Genomic Encyclopedia of Type Strains, Phase IV (KMG-IV): sequencing the most valuable type-strain genomes for metagenomic binning, comparative biology and taxonomic classification.</title>
        <authorList>
            <person name="Goeker M."/>
        </authorList>
    </citation>
    <scope>NUCLEOTIDE SEQUENCE [LARGE SCALE GENOMIC DNA]</scope>
    <source>
        <strain evidence="1 2">DSM 25134</strain>
    </source>
</reference>
<sequence length="225" mass="25985">MARQVAKSFEVRFCERVTIRATQEEWDKLDIVARYHGQTLERLIQNAEKTRPEHIQRPEWLRQIIKTRGQCCKYYVHKGVDINMQAAQVNLPNKNGVPANLTLPQTMNYLSKHAIWNSPSVPMREVNSNEAINFILDSKLLQANPHSSINEMEGSVYVVFHPITQEVHLCLYSKIGKCFIFDLTKMPNNLTHIAEGEFFNYEVDASGLTVLKEKSFPSIRQQLKL</sequence>
<proteinExistence type="predicted"/>
<organism evidence="1 2">
    <name type="scientific">Aquitalea magnusonii</name>
    <dbReference type="NCBI Taxonomy" id="332411"/>
    <lineage>
        <taxon>Bacteria</taxon>
        <taxon>Pseudomonadati</taxon>
        <taxon>Pseudomonadota</taxon>
        <taxon>Betaproteobacteria</taxon>
        <taxon>Neisseriales</taxon>
        <taxon>Chromobacteriaceae</taxon>
        <taxon>Aquitalea</taxon>
    </lineage>
</organism>
<name>A0A318K8U9_9NEIS</name>
<dbReference type="Proteomes" id="UP000248395">
    <property type="component" value="Unassembled WGS sequence"/>
</dbReference>
<dbReference type="RefSeq" id="WP_146215880.1">
    <property type="nucleotide sequence ID" value="NZ_LNQU01000033.1"/>
</dbReference>
<keyword evidence="2" id="KW-1185">Reference proteome</keyword>
<evidence type="ECO:0000313" key="1">
    <source>
        <dbReference type="EMBL" id="PXX51098.1"/>
    </source>
</evidence>